<evidence type="ECO:0000313" key="1">
    <source>
        <dbReference type="EMBL" id="KGF62896.1"/>
    </source>
</evidence>
<gene>
    <name evidence="1" type="ORF">LT42_13120</name>
</gene>
<reference evidence="1 2" key="1">
    <citation type="submission" date="2014-09" db="EMBL/GenBank/DDBJ databases">
        <title>Genome sequence of Pseudomonas lutea strain DSM 17257T.</title>
        <authorList>
            <person name="Kwak Y."/>
            <person name="Shin J.-H."/>
        </authorList>
    </citation>
    <scope>NUCLEOTIDE SEQUENCE [LARGE SCALE GENOMIC DNA]</scope>
    <source>
        <strain evidence="1 2">DSM 17257</strain>
    </source>
</reference>
<dbReference type="EMBL" id="JRMB01000002">
    <property type="protein sequence ID" value="KGF62896.1"/>
    <property type="molecule type" value="Genomic_DNA"/>
</dbReference>
<comment type="caution">
    <text evidence="1">The sequence shown here is derived from an EMBL/GenBank/DDBJ whole genome shotgun (WGS) entry which is preliminary data.</text>
</comment>
<protein>
    <submittedName>
        <fullName evidence="1">Transcriptional antiterminator</fullName>
    </submittedName>
</protein>
<dbReference type="InterPro" id="IPR009778">
    <property type="entry name" value="ROF"/>
</dbReference>
<sequence>MKTYRPLKCELYDYLEIACLYRYTLAIELIDGQRVTARAITTRTSPTKEEFLEVETADGHREIRLDQLLAITPQESNARFGRVVLLSNGPTTPQA</sequence>
<organism evidence="1 2">
    <name type="scientific">Pseudomonas lutea</name>
    <dbReference type="NCBI Taxonomy" id="243924"/>
    <lineage>
        <taxon>Bacteria</taxon>
        <taxon>Pseudomonadati</taxon>
        <taxon>Pseudomonadota</taxon>
        <taxon>Gammaproteobacteria</taxon>
        <taxon>Pseudomonadales</taxon>
        <taxon>Pseudomonadaceae</taxon>
        <taxon>Pseudomonas</taxon>
    </lineage>
</organism>
<dbReference type="Proteomes" id="UP000029719">
    <property type="component" value="Unassembled WGS sequence"/>
</dbReference>
<dbReference type="RefSeq" id="WP_037013571.1">
    <property type="nucleotide sequence ID" value="NZ_JRMB01000002.1"/>
</dbReference>
<dbReference type="SUPFAM" id="SSF101744">
    <property type="entry name" value="Rof/RNase P subunit-like"/>
    <property type="match status" value="1"/>
</dbReference>
<dbReference type="InterPro" id="IPR023534">
    <property type="entry name" value="Rof/RNase_P-like"/>
</dbReference>
<proteinExistence type="predicted"/>
<dbReference type="Pfam" id="PF07073">
    <property type="entry name" value="ROF"/>
    <property type="match status" value="1"/>
</dbReference>
<dbReference type="Gene3D" id="2.30.30.400">
    <property type="entry name" value="Rof-like"/>
    <property type="match status" value="1"/>
</dbReference>
<dbReference type="AlphaFoldDB" id="A0A9X0JHL2"/>
<accession>A0A9X0JHL2</accession>
<evidence type="ECO:0000313" key="2">
    <source>
        <dbReference type="Proteomes" id="UP000029719"/>
    </source>
</evidence>
<dbReference type="InterPro" id="IPR038626">
    <property type="entry name" value="Rof-like_sf"/>
</dbReference>
<dbReference type="OrthoDB" id="5344363at2"/>
<name>A0A9X0JHL2_9PSED</name>